<dbReference type="SUPFAM" id="SSF47413">
    <property type="entry name" value="lambda repressor-like DNA-binding domains"/>
    <property type="match status" value="1"/>
</dbReference>
<reference evidence="3" key="1">
    <citation type="journal article" date="2019" name="Int. J. Syst. Evol. Microbiol.">
        <title>The Global Catalogue of Microorganisms (GCM) 10K type strain sequencing project: providing services to taxonomists for standard genome sequencing and annotation.</title>
        <authorList>
            <consortium name="The Broad Institute Genomics Platform"/>
            <consortium name="The Broad Institute Genome Sequencing Center for Infectious Disease"/>
            <person name="Wu L."/>
            <person name="Ma J."/>
        </authorList>
    </citation>
    <scope>NUCLEOTIDE SEQUENCE [LARGE SCALE GENOMIC DNA]</scope>
    <source>
        <strain evidence="3">JCM 16722</strain>
    </source>
</reference>
<dbReference type="EMBL" id="BAAAZK010000002">
    <property type="protein sequence ID" value="GAA4171772.1"/>
    <property type="molecule type" value="Genomic_DNA"/>
</dbReference>
<accession>A0ABP7ZW26</accession>
<sequence>MDAELFQREIMDSIKSIRIKKGYSQFYISEKLNISQSNYNKIENHQVSVKLVLFLKILDCLNVSFRELLIDKSDHDGIPKHTVEANNNEREEILLGIIKELNEQIRLLRDSRKRRGERITQLKEDLKKLKT</sequence>
<gene>
    <name evidence="2" type="ORF">GCM10022218_12360</name>
</gene>
<dbReference type="Pfam" id="PF01381">
    <property type="entry name" value="HTH_3"/>
    <property type="match status" value="1"/>
</dbReference>
<organism evidence="2 3">
    <name type="scientific">Sphingobacterium ginsenosidimutans</name>
    <dbReference type="NCBI Taxonomy" id="687845"/>
    <lineage>
        <taxon>Bacteria</taxon>
        <taxon>Pseudomonadati</taxon>
        <taxon>Bacteroidota</taxon>
        <taxon>Sphingobacteriia</taxon>
        <taxon>Sphingobacteriales</taxon>
        <taxon>Sphingobacteriaceae</taxon>
        <taxon>Sphingobacterium</taxon>
    </lineage>
</organism>
<comment type="caution">
    <text evidence="2">The sequence shown here is derived from an EMBL/GenBank/DDBJ whole genome shotgun (WGS) entry which is preliminary data.</text>
</comment>
<evidence type="ECO:0000313" key="2">
    <source>
        <dbReference type="EMBL" id="GAA4171772.1"/>
    </source>
</evidence>
<name>A0ABP7ZW26_9SPHI</name>
<dbReference type="InterPro" id="IPR010982">
    <property type="entry name" value="Lambda_DNA-bd_dom_sf"/>
</dbReference>
<proteinExistence type="predicted"/>
<keyword evidence="3" id="KW-1185">Reference proteome</keyword>
<feature type="domain" description="HTH cro/C1-type" evidence="1">
    <location>
        <begin position="14"/>
        <end position="68"/>
    </location>
</feature>
<evidence type="ECO:0000313" key="3">
    <source>
        <dbReference type="Proteomes" id="UP001500167"/>
    </source>
</evidence>
<dbReference type="CDD" id="cd00093">
    <property type="entry name" value="HTH_XRE"/>
    <property type="match status" value="1"/>
</dbReference>
<dbReference type="Proteomes" id="UP001500167">
    <property type="component" value="Unassembled WGS sequence"/>
</dbReference>
<dbReference type="Gene3D" id="1.10.260.40">
    <property type="entry name" value="lambda repressor-like DNA-binding domains"/>
    <property type="match status" value="1"/>
</dbReference>
<protein>
    <recommendedName>
        <fullName evidence="1">HTH cro/C1-type domain-containing protein</fullName>
    </recommendedName>
</protein>
<dbReference type="InterPro" id="IPR001387">
    <property type="entry name" value="Cro/C1-type_HTH"/>
</dbReference>
<evidence type="ECO:0000259" key="1">
    <source>
        <dbReference type="PROSITE" id="PS50943"/>
    </source>
</evidence>
<dbReference type="PROSITE" id="PS50943">
    <property type="entry name" value="HTH_CROC1"/>
    <property type="match status" value="1"/>
</dbReference>
<dbReference type="SMART" id="SM00530">
    <property type="entry name" value="HTH_XRE"/>
    <property type="match status" value="1"/>
</dbReference>